<organism evidence="2 3">
    <name type="scientific">Lentilactobacillus parafarraginis DSM 18390 = JCM 14109</name>
    <dbReference type="NCBI Taxonomy" id="1423786"/>
    <lineage>
        <taxon>Bacteria</taxon>
        <taxon>Bacillati</taxon>
        <taxon>Bacillota</taxon>
        <taxon>Bacilli</taxon>
        <taxon>Lactobacillales</taxon>
        <taxon>Lactobacillaceae</taxon>
        <taxon>Lentilactobacillus</taxon>
    </lineage>
</organism>
<protein>
    <submittedName>
        <fullName evidence="2">S-layer domain protein</fullName>
    </submittedName>
</protein>
<feature type="compositionally biased region" description="Polar residues" evidence="1">
    <location>
        <begin position="241"/>
        <end position="251"/>
    </location>
</feature>
<accession>A0A0R1YTZ4</accession>
<gene>
    <name evidence="2" type="ORF">FD47_GL001413</name>
</gene>
<dbReference type="EMBL" id="AZFZ01000003">
    <property type="protein sequence ID" value="KRM45578.1"/>
    <property type="molecule type" value="Genomic_DNA"/>
</dbReference>
<dbReference type="AlphaFoldDB" id="A0A0R1YTZ4"/>
<dbReference type="Proteomes" id="UP000051010">
    <property type="component" value="Unassembled WGS sequence"/>
</dbReference>
<reference evidence="2 3" key="1">
    <citation type="journal article" date="2015" name="Genome Announc.">
        <title>Expanding the biotechnology potential of lactobacilli through comparative genomics of 213 strains and associated genera.</title>
        <authorList>
            <person name="Sun Z."/>
            <person name="Harris H.M."/>
            <person name="McCann A."/>
            <person name="Guo C."/>
            <person name="Argimon S."/>
            <person name="Zhang W."/>
            <person name="Yang X."/>
            <person name="Jeffery I.B."/>
            <person name="Cooney J.C."/>
            <person name="Kagawa T.F."/>
            <person name="Liu W."/>
            <person name="Song Y."/>
            <person name="Salvetti E."/>
            <person name="Wrobel A."/>
            <person name="Rasinkangas P."/>
            <person name="Parkhill J."/>
            <person name="Rea M.C."/>
            <person name="O'Sullivan O."/>
            <person name="Ritari J."/>
            <person name="Douillard F.P."/>
            <person name="Paul Ross R."/>
            <person name="Yang R."/>
            <person name="Briner A.E."/>
            <person name="Felis G.E."/>
            <person name="de Vos W.M."/>
            <person name="Barrangou R."/>
            <person name="Klaenhammer T.R."/>
            <person name="Caufield P.W."/>
            <person name="Cui Y."/>
            <person name="Zhang H."/>
            <person name="O'Toole P.W."/>
        </authorList>
    </citation>
    <scope>NUCLEOTIDE SEQUENCE [LARGE SCALE GENOMIC DNA]</scope>
    <source>
        <strain evidence="2 3">DSM 18390</strain>
    </source>
</reference>
<sequence length="582" mass="63553">MEGNIMNQQLSKRLMLTSLVAAALGGGILMGHSATANAKAPEKIVSQTALKLKASKRNVEPNGKAGLYTKPSVLKGERVVLSKKTMKKMDRSEDADHYLRAYRVARTNHKKVYYKVVTFDGKHRGWVYGGTKVNRFGGGLHEAKTYHELTRTTAEATRTYQFANPGTTHVTWQAPVGTTYKPSKVITTTIPYALDDLHVKSVVEREKGDKVYYYVASAQHPAINGWIYSGAVTPKAGDDGVSQQPGSETPTPGQPDPVTPSPENPGAPGGSINYSGKFSHTDAQVYRTGMTQETDKGIISKVQKAYKDNVIKDLVEPFQYDQSMALATISQKLGHGKRFTAEGGRNYVVVVSPTASSIVKLVPYTQVKWLNPKAVVSGLDGGILGMLVNDELKNQIQTAANLYYKLNYLGSLVIMSPMSDETVKSLLGDGKQLSINVEQFIEELPLTIKFDISVTTTRDDNGLTDVKVELKLDPKSLEVPEPANPAACHFDVDMTNSGYSGWKATLAKLAVKVFYPTRYPYFDKIDKGMDPAKIKRVLGNGQTTYIDQANVKANLTPVVEVVQKGNQVESVSVNVVVTKPAE</sequence>
<comment type="caution">
    <text evidence="2">The sequence shown here is derived from an EMBL/GenBank/DDBJ whole genome shotgun (WGS) entry which is preliminary data.</text>
</comment>
<proteinExistence type="predicted"/>
<evidence type="ECO:0000256" key="1">
    <source>
        <dbReference type="SAM" id="MobiDB-lite"/>
    </source>
</evidence>
<evidence type="ECO:0000313" key="2">
    <source>
        <dbReference type="EMBL" id="KRM45578.1"/>
    </source>
</evidence>
<name>A0A0R1YTZ4_9LACO</name>
<evidence type="ECO:0000313" key="3">
    <source>
        <dbReference type="Proteomes" id="UP000051010"/>
    </source>
</evidence>
<feature type="compositionally biased region" description="Pro residues" evidence="1">
    <location>
        <begin position="252"/>
        <end position="265"/>
    </location>
</feature>
<dbReference type="PATRIC" id="fig|1423786.4.peg.1513"/>
<feature type="region of interest" description="Disordered" evidence="1">
    <location>
        <begin position="234"/>
        <end position="274"/>
    </location>
</feature>